<feature type="domain" description="Scytovirin-like" evidence="1">
    <location>
        <begin position="9"/>
        <end position="56"/>
    </location>
</feature>
<gene>
    <name evidence="2" type="ORF">TSOC_009889</name>
</gene>
<dbReference type="InterPro" id="IPR049004">
    <property type="entry name" value="SVN-like_dom"/>
</dbReference>
<proteinExistence type="predicted"/>
<protein>
    <recommendedName>
        <fullName evidence="1">Scytovirin-like domain-containing protein</fullName>
    </recommendedName>
</protein>
<dbReference type="Proteomes" id="UP000236333">
    <property type="component" value="Unassembled WGS sequence"/>
</dbReference>
<dbReference type="Pfam" id="PF20888">
    <property type="entry name" value="SVN"/>
    <property type="match status" value="1"/>
</dbReference>
<evidence type="ECO:0000259" key="1">
    <source>
        <dbReference type="Pfam" id="PF20888"/>
    </source>
</evidence>
<dbReference type="AlphaFoldDB" id="A0A2J7ZUM8"/>
<name>A0A2J7ZUM8_9CHLO</name>
<evidence type="ECO:0000313" key="3">
    <source>
        <dbReference type="Proteomes" id="UP000236333"/>
    </source>
</evidence>
<dbReference type="EMBL" id="PGGS01000437">
    <property type="protein sequence ID" value="PNH03983.1"/>
    <property type="molecule type" value="Genomic_DNA"/>
</dbReference>
<organism evidence="2 3">
    <name type="scientific">Tetrabaena socialis</name>
    <dbReference type="NCBI Taxonomy" id="47790"/>
    <lineage>
        <taxon>Eukaryota</taxon>
        <taxon>Viridiplantae</taxon>
        <taxon>Chlorophyta</taxon>
        <taxon>core chlorophytes</taxon>
        <taxon>Chlorophyceae</taxon>
        <taxon>CS clade</taxon>
        <taxon>Chlamydomonadales</taxon>
        <taxon>Tetrabaenaceae</taxon>
        <taxon>Tetrabaena</taxon>
    </lineage>
</organism>
<accession>A0A2J7ZUM8</accession>
<feature type="non-terminal residue" evidence="2">
    <location>
        <position position="74"/>
    </location>
</feature>
<reference evidence="2 3" key="1">
    <citation type="journal article" date="2017" name="Mol. Biol. Evol.">
        <title>The 4-celled Tetrabaena socialis nuclear genome reveals the essential components for genetic control of cell number at the origin of multicellularity in the volvocine lineage.</title>
        <authorList>
            <person name="Featherston J."/>
            <person name="Arakaki Y."/>
            <person name="Hanschen E.R."/>
            <person name="Ferris P.J."/>
            <person name="Michod R.E."/>
            <person name="Olson B.J.S.C."/>
            <person name="Nozaki H."/>
            <person name="Durand P.M."/>
        </authorList>
    </citation>
    <scope>NUCLEOTIDE SEQUENCE [LARGE SCALE GENOMIC DNA]</scope>
    <source>
        <strain evidence="2 3">NIES-571</strain>
    </source>
</reference>
<comment type="caution">
    <text evidence="2">The sequence shown here is derived from an EMBL/GenBank/DDBJ whole genome shotgun (WGS) entry which is preliminary data.</text>
</comment>
<keyword evidence="3" id="KW-1185">Reference proteome</keyword>
<sequence length="74" mass="7697">MMAASVTASAPCTKTAAYGWDEGTNPLGPNTCDPQNGGCECDGLRTCVAAGFCTGDPRPSEFSSDLRNLLLRPQ</sequence>
<evidence type="ECO:0000313" key="2">
    <source>
        <dbReference type="EMBL" id="PNH03983.1"/>
    </source>
</evidence>